<evidence type="ECO:0000256" key="4">
    <source>
        <dbReference type="ARBA" id="ARBA00022475"/>
    </source>
</evidence>
<dbReference type="PROSITE" id="PS50928">
    <property type="entry name" value="ABC_TM1"/>
    <property type="match status" value="1"/>
</dbReference>
<name>A0A1I3DUK7_9RHOB</name>
<dbReference type="Proteomes" id="UP000183635">
    <property type="component" value="Unassembled WGS sequence"/>
</dbReference>
<dbReference type="GO" id="GO:0022857">
    <property type="term" value="F:transmembrane transporter activity"/>
    <property type="evidence" value="ECO:0007669"/>
    <property type="project" value="InterPro"/>
</dbReference>
<evidence type="ECO:0000256" key="9">
    <source>
        <dbReference type="RuleBase" id="RU363032"/>
    </source>
</evidence>
<dbReference type="NCBIfam" id="TIGR01726">
    <property type="entry name" value="HEQRo_perm_3TM"/>
    <property type="match status" value="1"/>
</dbReference>
<organism evidence="11 12">
    <name type="scientific">Paracoccus aminovorans</name>
    <dbReference type="NCBI Taxonomy" id="34004"/>
    <lineage>
        <taxon>Bacteria</taxon>
        <taxon>Pseudomonadati</taxon>
        <taxon>Pseudomonadota</taxon>
        <taxon>Alphaproteobacteria</taxon>
        <taxon>Rhodobacterales</taxon>
        <taxon>Paracoccaceae</taxon>
        <taxon>Paracoccus</taxon>
    </lineage>
</organism>
<dbReference type="PANTHER" id="PTHR30614:SF37">
    <property type="entry name" value="AMINO-ACID ABC TRANSPORTER PERMEASE PROTEIN YHDX-RELATED"/>
    <property type="match status" value="1"/>
</dbReference>
<dbReference type="InterPro" id="IPR043429">
    <property type="entry name" value="ArtM/GltK/GlnP/TcyL/YhdX-like"/>
</dbReference>
<dbReference type="Gene3D" id="1.10.3720.10">
    <property type="entry name" value="MetI-like"/>
    <property type="match status" value="2"/>
</dbReference>
<evidence type="ECO:0000313" key="11">
    <source>
        <dbReference type="EMBL" id="SFH90416.1"/>
    </source>
</evidence>
<evidence type="ECO:0000313" key="12">
    <source>
        <dbReference type="Proteomes" id="UP000183635"/>
    </source>
</evidence>
<dbReference type="GO" id="GO:0006865">
    <property type="term" value="P:amino acid transport"/>
    <property type="evidence" value="ECO:0007669"/>
    <property type="project" value="UniProtKB-KW"/>
</dbReference>
<evidence type="ECO:0000256" key="8">
    <source>
        <dbReference type="ARBA" id="ARBA00023136"/>
    </source>
</evidence>
<comment type="subcellular location">
    <subcellularLocation>
        <location evidence="1">Cell inner membrane</location>
        <topology evidence="1">Multi-pass membrane protein</topology>
    </subcellularLocation>
    <subcellularLocation>
        <location evidence="9">Cell membrane</location>
        <topology evidence="9">Multi-pass membrane protein</topology>
    </subcellularLocation>
</comment>
<keyword evidence="7 9" id="KW-1133">Transmembrane helix</keyword>
<dbReference type="InterPro" id="IPR000515">
    <property type="entry name" value="MetI-like"/>
</dbReference>
<accession>A0A1I3DUK7</accession>
<keyword evidence="8 9" id="KW-0472">Membrane</keyword>
<dbReference type="CDD" id="cd06261">
    <property type="entry name" value="TM_PBP2"/>
    <property type="match status" value="1"/>
</dbReference>
<keyword evidence="6" id="KW-0029">Amino-acid transport</keyword>
<keyword evidence="3 9" id="KW-0813">Transport</keyword>
<evidence type="ECO:0000256" key="5">
    <source>
        <dbReference type="ARBA" id="ARBA00022692"/>
    </source>
</evidence>
<evidence type="ECO:0000256" key="7">
    <source>
        <dbReference type="ARBA" id="ARBA00022989"/>
    </source>
</evidence>
<dbReference type="InterPro" id="IPR035906">
    <property type="entry name" value="MetI-like_sf"/>
</dbReference>
<comment type="similarity">
    <text evidence="2">Belongs to the binding-protein-dependent transport system permease family. HisMQ subfamily.</text>
</comment>
<dbReference type="EMBL" id="FOPU01000042">
    <property type="protein sequence ID" value="SFH90416.1"/>
    <property type="molecule type" value="Genomic_DNA"/>
</dbReference>
<dbReference type="RefSeq" id="WP_074970282.1">
    <property type="nucleotide sequence ID" value="NZ_CBCRYP010000056.1"/>
</dbReference>
<sequence>MTDATPTRGGKRPARGVKDILNSEAFRTVIYQVALAAAVALLGLYLYQNVVANLQRQSIATGFGFLGQVSQFEIGEKLIAYSPRDTYGRALLVGLLNTLTVSAAGIVVATVIGFSVGIARVSSNWLLQRIALTYVEIVRNIPVILQVIFWSAVIRNLPAPRQAVDLFGLGFISNRGLAFAVPAADPAHVWMGAAMALGIALTVIGARMARRHRENTGRYVDMLWPGIGLILGLPLLVWLALGAPHVISFPERKGFSFTGGASISPEFVGLMLGISLYSSGFIAEIVRAGIQATPKGQVEAARSISLRPRFILRHVVLPQALRVIVPPLTSQYVSLIKNSSIAVVVGYPDLVNIGNTVMNQTGQAVEAIAVMMLVYLIISLVTSTLMNVYNRLVAIKER</sequence>
<proteinExistence type="inferred from homology"/>
<feature type="transmembrane region" description="Helical" evidence="9">
    <location>
        <begin position="222"/>
        <end position="247"/>
    </location>
</feature>
<evidence type="ECO:0000259" key="10">
    <source>
        <dbReference type="PROSITE" id="PS50928"/>
    </source>
</evidence>
<evidence type="ECO:0000256" key="1">
    <source>
        <dbReference type="ARBA" id="ARBA00004429"/>
    </source>
</evidence>
<feature type="domain" description="ABC transmembrane type-1" evidence="10">
    <location>
        <begin position="95"/>
        <end position="386"/>
    </location>
</feature>
<reference evidence="11 12" key="1">
    <citation type="submission" date="2016-10" db="EMBL/GenBank/DDBJ databases">
        <authorList>
            <person name="de Groot N.N."/>
        </authorList>
    </citation>
    <scope>NUCLEOTIDE SEQUENCE [LARGE SCALE GENOMIC DNA]</scope>
    <source>
        <strain evidence="11 12">DSM 8537</strain>
    </source>
</reference>
<evidence type="ECO:0000256" key="2">
    <source>
        <dbReference type="ARBA" id="ARBA00010072"/>
    </source>
</evidence>
<dbReference type="AlphaFoldDB" id="A0A1I3DUK7"/>
<keyword evidence="5 9" id="KW-0812">Transmembrane</keyword>
<evidence type="ECO:0000256" key="3">
    <source>
        <dbReference type="ARBA" id="ARBA00022448"/>
    </source>
</evidence>
<keyword evidence="4" id="KW-1003">Cell membrane</keyword>
<gene>
    <name evidence="11" type="ORF">SAMN04488021_14228</name>
</gene>
<feature type="transmembrane region" description="Helical" evidence="9">
    <location>
        <begin position="91"/>
        <end position="117"/>
    </location>
</feature>
<evidence type="ECO:0000256" key="6">
    <source>
        <dbReference type="ARBA" id="ARBA00022970"/>
    </source>
</evidence>
<dbReference type="GO" id="GO:0043190">
    <property type="term" value="C:ATP-binding cassette (ABC) transporter complex"/>
    <property type="evidence" value="ECO:0007669"/>
    <property type="project" value="InterPro"/>
</dbReference>
<protein>
    <submittedName>
        <fullName evidence="11">Amino acid ABC transporter membrane protein 1, PAAT family</fullName>
    </submittedName>
</protein>
<dbReference type="OrthoDB" id="9808531at2"/>
<feature type="transmembrane region" description="Helical" evidence="9">
    <location>
        <begin position="190"/>
        <end position="210"/>
    </location>
</feature>
<dbReference type="STRING" id="34004.SAMN04488021_14228"/>
<dbReference type="PANTHER" id="PTHR30614">
    <property type="entry name" value="MEMBRANE COMPONENT OF AMINO ACID ABC TRANSPORTER"/>
    <property type="match status" value="1"/>
</dbReference>
<keyword evidence="12" id="KW-1185">Reference proteome</keyword>
<dbReference type="SUPFAM" id="SSF161098">
    <property type="entry name" value="MetI-like"/>
    <property type="match status" value="2"/>
</dbReference>
<dbReference type="InterPro" id="IPR010065">
    <property type="entry name" value="AA_ABC_transptr_permease_3TM"/>
</dbReference>
<feature type="transmembrane region" description="Helical" evidence="9">
    <location>
        <begin position="367"/>
        <end position="389"/>
    </location>
</feature>
<dbReference type="Pfam" id="PF00528">
    <property type="entry name" value="BPD_transp_1"/>
    <property type="match status" value="1"/>
</dbReference>
<feature type="transmembrane region" description="Helical" evidence="9">
    <location>
        <begin position="29"/>
        <end position="47"/>
    </location>
</feature>